<evidence type="ECO:0000313" key="2">
    <source>
        <dbReference type="EMBL" id="JAE37317.1"/>
    </source>
</evidence>
<accession>A0A0A9HKN8</accession>
<name>A0A0A9HKN8_ARUDO</name>
<proteinExistence type="predicted"/>
<dbReference type="EMBL" id="GBRH01160579">
    <property type="protein sequence ID" value="JAE37317.1"/>
    <property type="molecule type" value="Transcribed_RNA"/>
</dbReference>
<dbReference type="AlphaFoldDB" id="A0A0A9HKN8"/>
<organism evidence="2">
    <name type="scientific">Arundo donax</name>
    <name type="common">Giant reed</name>
    <name type="synonym">Donax arundinaceus</name>
    <dbReference type="NCBI Taxonomy" id="35708"/>
    <lineage>
        <taxon>Eukaryota</taxon>
        <taxon>Viridiplantae</taxon>
        <taxon>Streptophyta</taxon>
        <taxon>Embryophyta</taxon>
        <taxon>Tracheophyta</taxon>
        <taxon>Spermatophyta</taxon>
        <taxon>Magnoliopsida</taxon>
        <taxon>Liliopsida</taxon>
        <taxon>Poales</taxon>
        <taxon>Poaceae</taxon>
        <taxon>PACMAD clade</taxon>
        <taxon>Arundinoideae</taxon>
        <taxon>Arundineae</taxon>
        <taxon>Arundo</taxon>
    </lineage>
</organism>
<reference evidence="2" key="2">
    <citation type="journal article" date="2015" name="Data Brief">
        <title>Shoot transcriptome of the giant reed, Arundo donax.</title>
        <authorList>
            <person name="Barrero R.A."/>
            <person name="Guerrero F.D."/>
            <person name="Moolhuijzen P."/>
            <person name="Goolsby J.A."/>
            <person name="Tidwell J."/>
            <person name="Bellgard S.E."/>
            <person name="Bellgard M.I."/>
        </authorList>
    </citation>
    <scope>NUCLEOTIDE SEQUENCE</scope>
    <source>
        <tissue evidence="2">Shoot tissue taken approximately 20 cm above the soil surface</tissue>
    </source>
</reference>
<evidence type="ECO:0000256" key="1">
    <source>
        <dbReference type="SAM" id="MobiDB-lite"/>
    </source>
</evidence>
<protein>
    <submittedName>
        <fullName evidence="2">Uncharacterized protein</fullName>
    </submittedName>
</protein>
<feature type="region of interest" description="Disordered" evidence="1">
    <location>
        <begin position="1"/>
        <end position="46"/>
    </location>
</feature>
<feature type="compositionally biased region" description="Basic residues" evidence="1">
    <location>
        <begin position="17"/>
        <end position="34"/>
    </location>
</feature>
<sequence length="46" mass="5702">MLPLALACTIRDTPRQPTRRRRRRRPCRRRRRRAAASARPWPPRRR</sequence>
<reference evidence="2" key="1">
    <citation type="submission" date="2014-09" db="EMBL/GenBank/DDBJ databases">
        <authorList>
            <person name="Magalhaes I.L.F."/>
            <person name="Oliveira U."/>
            <person name="Santos F.R."/>
            <person name="Vidigal T.H.D.A."/>
            <person name="Brescovit A.D."/>
            <person name="Santos A.J."/>
        </authorList>
    </citation>
    <scope>NUCLEOTIDE SEQUENCE</scope>
    <source>
        <tissue evidence="2">Shoot tissue taken approximately 20 cm above the soil surface</tissue>
    </source>
</reference>